<name>A0A3B1A8U6_9ZZZZ</name>
<dbReference type="AlphaFoldDB" id="A0A3B1A8U6"/>
<keyword evidence="2" id="KW-0472">Membrane</keyword>
<dbReference type="InterPro" id="IPR045584">
    <property type="entry name" value="Pilin-like"/>
</dbReference>
<feature type="compositionally biased region" description="Polar residues" evidence="1">
    <location>
        <begin position="111"/>
        <end position="122"/>
    </location>
</feature>
<keyword evidence="2" id="KW-0812">Transmembrane</keyword>
<keyword evidence="2" id="KW-1133">Transmembrane helix</keyword>
<sequence>MNKQHPQAGFTLVETVIVIVLVGVMMAGMTSLFMNNVSNSHRPYLRQKALAVTNAFMDEILRKQWNEATPLGGGCVNTASGSCVTGPAVIAIGTDGESRATYDDIDDYHGLSQSPPQDSSGTDMPGYSGYTVNVSVVQPGANWNAVPAADVRLITVSVTSSSNETLSVSAYRVNF</sequence>
<evidence type="ECO:0000256" key="1">
    <source>
        <dbReference type="SAM" id="MobiDB-lite"/>
    </source>
</evidence>
<evidence type="ECO:0008006" key="4">
    <source>
        <dbReference type="Google" id="ProtNLM"/>
    </source>
</evidence>
<dbReference type="Pfam" id="PF07963">
    <property type="entry name" value="N_methyl"/>
    <property type="match status" value="1"/>
</dbReference>
<dbReference type="EMBL" id="UOFV01000086">
    <property type="protein sequence ID" value="VAW96443.1"/>
    <property type="molecule type" value="Genomic_DNA"/>
</dbReference>
<feature type="region of interest" description="Disordered" evidence="1">
    <location>
        <begin position="103"/>
        <end position="125"/>
    </location>
</feature>
<dbReference type="Gene3D" id="3.30.700.10">
    <property type="entry name" value="Glycoprotein, Type 4 Pilin"/>
    <property type="match status" value="1"/>
</dbReference>
<organism evidence="3">
    <name type="scientific">hydrothermal vent metagenome</name>
    <dbReference type="NCBI Taxonomy" id="652676"/>
    <lineage>
        <taxon>unclassified sequences</taxon>
        <taxon>metagenomes</taxon>
        <taxon>ecological metagenomes</taxon>
    </lineage>
</organism>
<protein>
    <recommendedName>
        <fullName evidence="4">MSHA pilin protein MshD</fullName>
    </recommendedName>
</protein>
<dbReference type="SUPFAM" id="SSF54523">
    <property type="entry name" value="Pili subunits"/>
    <property type="match status" value="1"/>
</dbReference>
<reference evidence="3" key="1">
    <citation type="submission" date="2018-06" db="EMBL/GenBank/DDBJ databases">
        <authorList>
            <person name="Zhirakovskaya E."/>
        </authorList>
    </citation>
    <scope>NUCLEOTIDE SEQUENCE</scope>
</reference>
<dbReference type="PROSITE" id="PS00409">
    <property type="entry name" value="PROKAR_NTER_METHYL"/>
    <property type="match status" value="1"/>
</dbReference>
<feature type="transmembrane region" description="Helical" evidence="2">
    <location>
        <begin position="12"/>
        <end position="34"/>
    </location>
</feature>
<gene>
    <name evidence="3" type="ORF">MNBD_GAMMA19-887</name>
</gene>
<evidence type="ECO:0000256" key="2">
    <source>
        <dbReference type="SAM" id="Phobius"/>
    </source>
</evidence>
<dbReference type="InterPro" id="IPR012902">
    <property type="entry name" value="N_methyl_site"/>
</dbReference>
<accession>A0A3B1A8U6</accession>
<proteinExistence type="predicted"/>
<dbReference type="NCBIfam" id="TIGR02532">
    <property type="entry name" value="IV_pilin_GFxxxE"/>
    <property type="match status" value="1"/>
</dbReference>
<evidence type="ECO:0000313" key="3">
    <source>
        <dbReference type="EMBL" id="VAW96443.1"/>
    </source>
</evidence>